<evidence type="ECO:0000313" key="2">
    <source>
        <dbReference type="EMBL" id="QFG69584.1"/>
    </source>
</evidence>
<dbReference type="AlphaFoldDB" id="A0A5J6V8B5"/>
<keyword evidence="1" id="KW-0175">Coiled coil</keyword>
<dbReference type="Proteomes" id="UP000326546">
    <property type="component" value="Chromosome"/>
</dbReference>
<keyword evidence="3" id="KW-1185">Reference proteome</keyword>
<evidence type="ECO:0000313" key="3">
    <source>
        <dbReference type="Proteomes" id="UP000326546"/>
    </source>
</evidence>
<dbReference type="OrthoDB" id="10016401at2"/>
<evidence type="ECO:0000256" key="1">
    <source>
        <dbReference type="SAM" id="Coils"/>
    </source>
</evidence>
<feature type="coiled-coil region" evidence="1">
    <location>
        <begin position="22"/>
        <end position="49"/>
    </location>
</feature>
<proteinExistence type="predicted"/>
<dbReference type="RefSeq" id="WP_158062015.1">
    <property type="nucleotide sequence ID" value="NZ_CP044427.1"/>
</dbReference>
<dbReference type="EMBL" id="CP044427">
    <property type="protein sequence ID" value="QFG69584.1"/>
    <property type="molecule type" value="Genomic_DNA"/>
</dbReference>
<protein>
    <submittedName>
        <fullName evidence="2">Uncharacterized protein</fullName>
    </submittedName>
</protein>
<sequence>MTHPDPDDRSIGLPPLDEDLSPAQIEELLTEAEESLAQLREEVRQRRLKDDLDAQIPATDLSEARGRWHHFVAYLRQITQQQEPR</sequence>
<accession>A0A5J6V8B5</accession>
<dbReference type="KEGG" id="serw:FY030_13515"/>
<gene>
    <name evidence="2" type="ORF">FY030_13515</name>
</gene>
<reference evidence="2 3" key="1">
    <citation type="submission" date="2019-09" db="EMBL/GenBank/DDBJ databases">
        <title>Serinicoccus pratensis sp. nov., isolated from meadow soil.</title>
        <authorList>
            <person name="Zhang W."/>
        </authorList>
    </citation>
    <scope>NUCLEOTIDE SEQUENCE [LARGE SCALE GENOMIC DNA]</scope>
    <source>
        <strain evidence="2 3">W204</strain>
    </source>
</reference>
<name>A0A5J6V8B5_9MICO</name>
<organism evidence="2 3">
    <name type="scientific">Ornithinimicrobium pratense</name>
    <dbReference type="NCBI Taxonomy" id="2593973"/>
    <lineage>
        <taxon>Bacteria</taxon>
        <taxon>Bacillati</taxon>
        <taxon>Actinomycetota</taxon>
        <taxon>Actinomycetes</taxon>
        <taxon>Micrococcales</taxon>
        <taxon>Ornithinimicrobiaceae</taxon>
        <taxon>Ornithinimicrobium</taxon>
    </lineage>
</organism>